<dbReference type="Proteomes" id="UP000256964">
    <property type="component" value="Unassembled WGS sequence"/>
</dbReference>
<evidence type="ECO:0000313" key="3">
    <source>
        <dbReference type="EMBL" id="RDX51724.1"/>
    </source>
</evidence>
<gene>
    <name evidence="3" type="ORF">OH76DRAFT_266300</name>
</gene>
<feature type="transmembrane region" description="Helical" evidence="2">
    <location>
        <begin position="169"/>
        <end position="192"/>
    </location>
</feature>
<dbReference type="OrthoDB" id="3265734at2759"/>
<organism evidence="3 4">
    <name type="scientific">Lentinus brumalis</name>
    <dbReference type="NCBI Taxonomy" id="2498619"/>
    <lineage>
        <taxon>Eukaryota</taxon>
        <taxon>Fungi</taxon>
        <taxon>Dikarya</taxon>
        <taxon>Basidiomycota</taxon>
        <taxon>Agaricomycotina</taxon>
        <taxon>Agaricomycetes</taxon>
        <taxon>Polyporales</taxon>
        <taxon>Polyporaceae</taxon>
        <taxon>Lentinus</taxon>
    </lineage>
</organism>
<evidence type="ECO:0000256" key="2">
    <source>
        <dbReference type="SAM" id="Phobius"/>
    </source>
</evidence>
<protein>
    <submittedName>
        <fullName evidence="3">Uncharacterized protein</fullName>
    </submittedName>
</protein>
<proteinExistence type="predicted"/>
<keyword evidence="2" id="KW-0812">Transmembrane</keyword>
<sequence>MPATPRRQDGGNTLRRIDDTSSAIVYGGQWTTGTVNTTDSNQATVHTSTQSGSTMKFSFNGTFIAVYGVLDGDPYAASFTVDSASPSAEGLSQPPASPKADWPFFSRLLDPGTHELEVTVNSGTFNVDYIEYTSSGSADPSSGSSAAAASSSVSVSPIPFSKAALSKGAVAGISAAGAVLLVLLVLMIYCVLIRRTRRVRHRSVSPEKPLELIPDAQPKPSLRRPFRLGSIYRPTPARSTQSSKTATSSAPTSVTQSSAMFTSVIMLSPALSMVSEESEGRQQV</sequence>
<keyword evidence="4" id="KW-1185">Reference proteome</keyword>
<dbReference type="STRING" id="139420.A0A371DGQ6"/>
<keyword evidence="2" id="KW-1133">Transmembrane helix</keyword>
<feature type="compositionally biased region" description="Low complexity" evidence="1">
    <location>
        <begin position="239"/>
        <end position="254"/>
    </location>
</feature>
<evidence type="ECO:0000313" key="4">
    <source>
        <dbReference type="Proteomes" id="UP000256964"/>
    </source>
</evidence>
<feature type="region of interest" description="Disordered" evidence="1">
    <location>
        <begin position="232"/>
        <end position="254"/>
    </location>
</feature>
<dbReference type="AlphaFoldDB" id="A0A371DGQ6"/>
<dbReference type="EMBL" id="KZ857393">
    <property type="protein sequence ID" value="RDX51724.1"/>
    <property type="molecule type" value="Genomic_DNA"/>
</dbReference>
<keyword evidence="2" id="KW-0472">Membrane</keyword>
<dbReference type="Gene3D" id="2.60.120.260">
    <property type="entry name" value="Galactose-binding domain-like"/>
    <property type="match status" value="1"/>
</dbReference>
<name>A0A371DGQ6_9APHY</name>
<reference evidence="3 4" key="1">
    <citation type="journal article" date="2018" name="Biotechnol. Biofuels">
        <title>Integrative visual omics of the white-rot fungus Polyporus brumalis exposes the biotechnological potential of its oxidative enzymes for delignifying raw plant biomass.</title>
        <authorList>
            <person name="Miyauchi S."/>
            <person name="Rancon A."/>
            <person name="Drula E."/>
            <person name="Hage H."/>
            <person name="Chaduli D."/>
            <person name="Favel A."/>
            <person name="Grisel S."/>
            <person name="Henrissat B."/>
            <person name="Herpoel-Gimbert I."/>
            <person name="Ruiz-Duenas F.J."/>
            <person name="Chevret D."/>
            <person name="Hainaut M."/>
            <person name="Lin J."/>
            <person name="Wang M."/>
            <person name="Pangilinan J."/>
            <person name="Lipzen A."/>
            <person name="Lesage-Meessen L."/>
            <person name="Navarro D."/>
            <person name="Riley R."/>
            <person name="Grigoriev I.V."/>
            <person name="Zhou S."/>
            <person name="Raouche S."/>
            <person name="Rosso M.N."/>
        </authorList>
    </citation>
    <scope>NUCLEOTIDE SEQUENCE [LARGE SCALE GENOMIC DNA]</scope>
    <source>
        <strain evidence="3 4">BRFM 1820</strain>
    </source>
</reference>
<evidence type="ECO:0000256" key="1">
    <source>
        <dbReference type="SAM" id="MobiDB-lite"/>
    </source>
</evidence>
<accession>A0A371DGQ6</accession>